<dbReference type="AlphaFoldDB" id="A0A4Y2F6P9"/>
<dbReference type="GO" id="GO:0003824">
    <property type="term" value="F:catalytic activity"/>
    <property type="evidence" value="ECO:0007669"/>
    <property type="project" value="InterPro"/>
</dbReference>
<dbReference type="InterPro" id="IPR005135">
    <property type="entry name" value="Endo/exonuclease/phosphatase"/>
</dbReference>
<dbReference type="Proteomes" id="UP000499080">
    <property type="component" value="Unassembled WGS sequence"/>
</dbReference>
<reference evidence="2 3" key="1">
    <citation type="journal article" date="2019" name="Sci. Rep.">
        <title>Orb-weaving spider Araneus ventricosus genome elucidates the spidroin gene catalogue.</title>
        <authorList>
            <person name="Kono N."/>
            <person name="Nakamura H."/>
            <person name="Ohtoshi R."/>
            <person name="Moran D.A.P."/>
            <person name="Shinohara A."/>
            <person name="Yoshida Y."/>
            <person name="Fujiwara M."/>
            <person name="Mori M."/>
            <person name="Tomita M."/>
            <person name="Arakawa K."/>
        </authorList>
    </citation>
    <scope>NUCLEOTIDE SEQUENCE [LARGE SCALE GENOMIC DNA]</scope>
</reference>
<dbReference type="Gene3D" id="3.60.10.10">
    <property type="entry name" value="Endonuclease/exonuclease/phosphatase"/>
    <property type="match status" value="1"/>
</dbReference>
<dbReference type="OrthoDB" id="6437038at2759"/>
<comment type="caution">
    <text evidence="2">The sequence shown here is derived from an EMBL/GenBank/DDBJ whole genome shotgun (WGS) entry which is preliminary data.</text>
</comment>
<feature type="domain" description="Endonuclease/exonuclease/phosphatase" evidence="1">
    <location>
        <begin position="86"/>
        <end position="175"/>
    </location>
</feature>
<organism evidence="2 3">
    <name type="scientific">Araneus ventricosus</name>
    <name type="common">Orbweaver spider</name>
    <name type="synonym">Epeira ventricosa</name>
    <dbReference type="NCBI Taxonomy" id="182803"/>
    <lineage>
        <taxon>Eukaryota</taxon>
        <taxon>Metazoa</taxon>
        <taxon>Ecdysozoa</taxon>
        <taxon>Arthropoda</taxon>
        <taxon>Chelicerata</taxon>
        <taxon>Arachnida</taxon>
        <taxon>Araneae</taxon>
        <taxon>Araneomorphae</taxon>
        <taxon>Entelegynae</taxon>
        <taxon>Araneoidea</taxon>
        <taxon>Araneidae</taxon>
        <taxon>Araneus</taxon>
    </lineage>
</organism>
<proteinExistence type="predicted"/>
<name>A0A4Y2F6P9_ARAVE</name>
<dbReference type="Pfam" id="PF14529">
    <property type="entry name" value="Exo_endo_phos_2"/>
    <property type="match status" value="1"/>
</dbReference>
<dbReference type="SUPFAM" id="SSF56219">
    <property type="entry name" value="DNase I-like"/>
    <property type="match status" value="1"/>
</dbReference>
<protein>
    <recommendedName>
        <fullName evidence="1">Endonuclease/exonuclease/phosphatase domain-containing protein</fullName>
    </recommendedName>
</protein>
<dbReference type="EMBL" id="BGPR01000813">
    <property type="protein sequence ID" value="GBM36527.1"/>
    <property type="molecule type" value="Genomic_DNA"/>
</dbReference>
<gene>
    <name evidence="2" type="ORF">AVEN_46005_1</name>
</gene>
<evidence type="ECO:0000313" key="2">
    <source>
        <dbReference type="EMBL" id="GBM36527.1"/>
    </source>
</evidence>
<accession>A0A4Y2F6P9</accession>
<sequence>MGRSQAGTQELPNLTFGRYPDVYIVQEPYIPKGKSFGLPLKWRTVTSHTGKVLISVRHSAIAILVRTITDHVVAVELSMGGDHITFLLLAGDANTSSSLWGPAVQDHRHHDEGGPLIDFILARNLYFWNDSASLPTFETDRGQSWIDITLSSQSLVPRKVRWEVSRTLLSDHNLISFSLTGSSGATHVSGPPRLGFRRLLRLAKDTAEFYAAHAPKLHSLTSKSRLEAWILRLENFLHMALSSGTASSVSLPTVPWWDGELESQRKKTRALRARFQRCRNQMELHLRRQLYKREEARYKYLIKLKSRRCFEIFCTEISKIHPFKLPYKLAAGKIRTATIMQSVQKADGTFTTSMEETVTTIVARLFPLDHSHSETLEQREVRRLVAEYGNVELPPPFTAGNQESLDKCGSQGS</sequence>
<dbReference type="InterPro" id="IPR036691">
    <property type="entry name" value="Endo/exonu/phosph_ase_sf"/>
</dbReference>
<keyword evidence="3" id="KW-1185">Reference proteome</keyword>
<evidence type="ECO:0000313" key="3">
    <source>
        <dbReference type="Proteomes" id="UP000499080"/>
    </source>
</evidence>
<evidence type="ECO:0000259" key="1">
    <source>
        <dbReference type="Pfam" id="PF14529"/>
    </source>
</evidence>